<reference evidence="3" key="1">
    <citation type="submission" date="2016-06" db="UniProtKB">
        <authorList>
            <consortium name="WormBaseParasite"/>
        </authorList>
    </citation>
    <scope>IDENTIFICATION</scope>
</reference>
<dbReference type="EMBL" id="UZAJ01007699">
    <property type="protein sequence ID" value="VDO50798.1"/>
    <property type="molecule type" value="Genomic_DNA"/>
</dbReference>
<evidence type="ECO:0000313" key="1">
    <source>
        <dbReference type="EMBL" id="VDO50798.1"/>
    </source>
</evidence>
<organism evidence="3">
    <name type="scientific">Onchocerca flexuosa</name>
    <dbReference type="NCBI Taxonomy" id="387005"/>
    <lineage>
        <taxon>Eukaryota</taxon>
        <taxon>Metazoa</taxon>
        <taxon>Ecdysozoa</taxon>
        <taxon>Nematoda</taxon>
        <taxon>Chromadorea</taxon>
        <taxon>Rhabditida</taxon>
        <taxon>Spirurina</taxon>
        <taxon>Spiruromorpha</taxon>
        <taxon>Filarioidea</taxon>
        <taxon>Onchocercidae</taxon>
        <taxon>Onchocerca</taxon>
    </lineage>
</organism>
<dbReference type="WBParaSite" id="OFLC_0000739501-mRNA-1">
    <property type="protein sequence ID" value="OFLC_0000739501-mRNA-1"/>
    <property type="gene ID" value="OFLC_0000739501"/>
</dbReference>
<sequence length="145" mass="16527">MLPIDCSEAPPGFVEICYQFRQIDMAIKANLPFIASQPQLKMSAATTLHINQLSPAVPRQFSPVSSVYDCLNLQCLCPYFEGNMVPDGRCLLRNGQILQRAVRKEIRMLNKDEIERFFKAIQQLKTSGEYDRLAIIHRSVREPQG</sequence>
<keyword evidence="2" id="KW-1185">Reference proteome</keyword>
<dbReference type="AlphaFoldDB" id="A0A183HIT4"/>
<evidence type="ECO:0000313" key="2">
    <source>
        <dbReference type="Proteomes" id="UP000267606"/>
    </source>
</evidence>
<proteinExistence type="predicted"/>
<protein>
    <submittedName>
        <fullName evidence="1 3">Uncharacterized protein</fullName>
    </submittedName>
</protein>
<evidence type="ECO:0000313" key="3">
    <source>
        <dbReference type="WBParaSite" id="OFLC_0000739501-mRNA-1"/>
    </source>
</evidence>
<dbReference type="Proteomes" id="UP000267606">
    <property type="component" value="Unassembled WGS sequence"/>
</dbReference>
<dbReference type="SUPFAM" id="SSF48056">
    <property type="entry name" value="Di-copper centre-containing domain"/>
    <property type="match status" value="1"/>
</dbReference>
<gene>
    <name evidence="1" type="ORF">OFLC_LOCUS7394</name>
</gene>
<dbReference type="Gene3D" id="1.10.1280.10">
    <property type="entry name" value="Di-copper center containing domain from catechol oxidase"/>
    <property type="match status" value="1"/>
</dbReference>
<name>A0A183HIT4_9BILA</name>
<dbReference type="STRING" id="387005.A0A183HIT4"/>
<accession>A0A183HIT4</accession>
<dbReference type="InterPro" id="IPR008922">
    <property type="entry name" value="Di-copper_centre_dom_sf"/>
</dbReference>
<reference evidence="1 2" key="2">
    <citation type="submission" date="2018-11" db="EMBL/GenBank/DDBJ databases">
        <authorList>
            <consortium name="Pathogen Informatics"/>
        </authorList>
    </citation>
    <scope>NUCLEOTIDE SEQUENCE [LARGE SCALE GENOMIC DNA]</scope>
</reference>